<proteinExistence type="predicted"/>
<reference evidence="1" key="1">
    <citation type="submission" date="2023-01" db="EMBL/GenBank/DDBJ databases">
        <authorList>
            <person name="Van Ghelder C."/>
            <person name="Rancurel C."/>
        </authorList>
    </citation>
    <scope>NUCLEOTIDE SEQUENCE</scope>
    <source>
        <strain evidence="1">CNCM I-4278</strain>
    </source>
</reference>
<dbReference type="EMBL" id="CAOQHR010000003">
    <property type="protein sequence ID" value="CAI6332847.1"/>
    <property type="molecule type" value="Genomic_DNA"/>
</dbReference>
<sequence>MNPSLHSNHQISCYSNPGHRGSLQERKIGAPHSHSPWTFSSVLLHLLLAGWLAGRWTFTSAAHHPPTLLSLHLSNYYNLHSNRSSTATLPSHTLFSLLSKLNSPFLFFFFNVLTVPSNSPQPWFAFPLLMTVARR</sequence>
<evidence type="ECO:0000313" key="1">
    <source>
        <dbReference type="EMBL" id="CAI6332847.1"/>
    </source>
</evidence>
<keyword evidence="2" id="KW-1185">Reference proteome</keyword>
<dbReference type="Proteomes" id="UP001152607">
    <property type="component" value="Unassembled WGS sequence"/>
</dbReference>
<comment type="caution">
    <text evidence="1">The sequence shown here is derived from an EMBL/GenBank/DDBJ whole genome shotgun (WGS) entry which is preliminary data.</text>
</comment>
<accession>A0A9W4UD77</accession>
<organism evidence="1 2">
    <name type="scientific">Periconia digitata</name>
    <dbReference type="NCBI Taxonomy" id="1303443"/>
    <lineage>
        <taxon>Eukaryota</taxon>
        <taxon>Fungi</taxon>
        <taxon>Dikarya</taxon>
        <taxon>Ascomycota</taxon>
        <taxon>Pezizomycotina</taxon>
        <taxon>Dothideomycetes</taxon>
        <taxon>Pleosporomycetidae</taxon>
        <taxon>Pleosporales</taxon>
        <taxon>Massarineae</taxon>
        <taxon>Periconiaceae</taxon>
        <taxon>Periconia</taxon>
    </lineage>
</organism>
<protein>
    <submittedName>
        <fullName evidence="1">Uncharacterized protein</fullName>
    </submittedName>
</protein>
<gene>
    <name evidence="1" type="ORF">PDIGIT_LOCUS5879</name>
</gene>
<name>A0A9W4UD77_9PLEO</name>
<dbReference type="AlphaFoldDB" id="A0A9W4UD77"/>
<evidence type="ECO:0000313" key="2">
    <source>
        <dbReference type="Proteomes" id="UP001152607"/>
    </source>
</evidence>